<dbReference type="Proteomes" id="UP000199529">
    <property type="component" value="Unassembled WGS sequence"/>
</dbReference>
<keyword evidence="1" id="KW-0812">Transmembrane</keyword>
<feature type="transmembrane region" description="Helical" evidence="1">
    <location>
        <begin position="20"/>
        <end position="39"/>
    </location>
</feature>
<reference evidence="3" key="1">
    <citation type="submission" date="2016-10" db="EMBL/GenBank/DDBJ databases">
        <authorList>
            <person name="Varghese N."/>
            <person name="Submissions S."/>
        </authorList>
    </citation>
    <scope>NUCLEOTIDE SEQUENCE [LARGE SCALE GENOMIC DNA]</scope>
    <source>
        <strain evidence="3">CGMCC 4.3530</strain>
    </source>
</reference>
<dbReference type="AlphaFoldDB" id="A0A1H3RH94"/>
<dbReference type="Gene3D" id="3.40.710.10">
    <property type="entry name" value="DD-peptidase/beta-lactamase superfamily"/>
    <property type="match status" value="1"/>
</dbReference>
<sequence>MLEAKTRPLRAQRPRRRNSWPVVAVLVVVAVLAIAFGFGQASGDTDSGTVVFDRVEQETLHTDHADQQFRSASLVKLLIGVDLVDRGIVTPKRPSPRMTRMLSHSDDDIANELWSSGGGPQIVTRVAAGLGLSDTEPPATPGRWGDTLISADDVVKVYQHVLELPAEKRVLLLDPLRDAARIAADGTDQHFGIPSALPGEQWGVKQAWAAGRGGVDAHTSGLVGDGDRYIVVVLTHHPEGYSLEKAESRVTAEVEELSALLS</sequence>
<proteinExistence type="predicted"/>
<accession>A0A1H3RH94</accession>
<organism evidence="2 3">
    <name type="scientific">Saccharopolyspora shandongensis</name>
    <dbReference type="NCBI Taxonomy" id="418495"/>
    <lineage>
        <taxon>Bacteria</taxon>
        <taxon>Bacillati</taxon>
        <taxon>Actinomycetota</taxon>
        <taxon>Actinomycetes</taxon>
        <taxon>Pseudonocardiales</taxon>
        <taxon>Pseudonocardiaceae</taxon>
        <taxon>Saccharopolyspora</taxon>
    </lineage>
</organism>
<dbReference type="EMBL" id="FNOK01000054">
    <property type="protein sequence ID" value="SDZ25026.1"/>
    <property type="molecule type" value="Genomic_DNA"/>
</dbReference>
<keyword evidence="1" id="KW-1133">Transmembrane helix</keyword>
<dbReference type="OrthoDB" id="4981298at2"/>
<dbReference type="STRING" id="418495.SAMN05216215_105421"/>
<keyword evidence="3" id="KW-1185">Reference proteome</keyword>
<dbReference type="RefSeq" id="WP_093275397.1">
    <property type="nucleotide sequence ID" value="NZ_FNOK01000054.1"/>
</dbReference>
<evidence type="ECO:0008006" key="4">
    <source>
        <dbReference type="Google" id="ProtNLM"/>
    </source>
</evidence>
<evidence type="ECO:0000256" key="1">
    <source>
        <dbReference type="SAM" id="Phobius"/>
    </source>
</evidence>
<dbReference type="InterPro" id="IPR012338">
    <property type="entry name" value="Beta-lactam/transpept-like"/>
</dbReference>
<evidence type="ECO:0000313" key="3">
    <source>
        <dbReference type="Proteomes" id="UP000199529"/>
    </source>
</evidence>
<dbReference type="SUPFAM" id="SSF56601">
    <property type="entry name" value="beta-lactamase/transpeptidase-like"/>
    <property type="match status" value="1"/>
</dbReference>
<name>A0A1H3RH94_9PSEU</name>
<gene>
    <name evidence="2" type="ORF">SAMN05216215_105421</name>
</gene>
<protein>
    <recommendedName>
        <fullName evidence="4">Beta-lactamase class A</fullName>
    </recommendedName>
</protein>
<evidence type="ECO:0000313" key="2">
    <source>
        <dbReference type="EMBL" id="SDZ25026.1"/>
    </source>
</evidence>
<keyword evidence="1" id="KW-0472">Membrane</keyword>